<evidence type="ECO:0000313" key="2">
    <source>
        <dbReference type="Proteomes" id="UP000630353"/>
    </source>
</evidence>
<reference evidence="1" key="2">
    <citation type="submission" date="2020-09" db="EMBL/GenBank/DDBJ databases">
        <authorList>
            <person name="Sun Q."/>
            <person name="Kim S."/>
        </authorList>
    </citation>
    <scope>NUCLEOTIDE SEQUENCE</scope>
    <source>
        <strain evidence="1">KCTC 42651</strain>
    </source>
</reference>
<protein>
    <submittedName>
        <fullName evidence="1">Uncharacterized protein</fullName>
    </submittedName>
</protein>
<organism evidence="1 2">
    <name type="scientific">Thalassobaculum fulvum</name>
    <dbReference type="NCBI Taxonomy" id="1633335"/>
    <lineage>
        <taxon>Bacteria</taxon>
        <taxon>Pseudomonadati</taxon>
        <taxon>Pseudomonadota</taxon>
        <taxon>Alphaproteobacteria</taxon>
        <taxon>Rhodospirillales</taxon>
        <taxon>Thalassobaculaceae</taxon>
        <taxon>Thalassobaculum</taxon>
    </lineage>
</organism>
<dbReference type="AlphaFoldDB" id="A0A918XP76"/>
<name>A0A918XP76_9PROT</name>
<dbReference type="EMBL" id="BMZS01000002">
    <property type="protein sequence ID" value="GHD43196.1"/>
    <property type="molecule type" value="Genomic_DNA"/>
</dbReference>
<reference evidence="1" key="1">
    <citation type="journal article" date="2014" name="Int. J. Syst. Evol. Microbiol.">
        <title>Complete genome sequence of Corynebacterium casei LMG S-19264T (=DSM 44701T), isolated from a smear-ripened cheese.</title>
        <authorList>
            <consortium name="US DOE Joint Genome Institute (JGI-PGF)"/>
            <person name="Walter F."/>
            <person name="Albersmeier A."/>
            <person name="Kalinowski J."/>
            <person name="Ruckert C."/>
        </authorList>
    </citation>
    <scope>NUCLEOTIDE SEQUENCE</scope>
    <source>
        <strain evidence="1">KCTC 42651</strain>
    </source>
</reference>
<gene>
    <name evidence="1" type="ORF">GCM10017083_08990</name>
</gene>
<accession>A0A918XP76</accession>
<proteinExistence type="predicted"/>
<evidence type="ECO:0000313" key="1">
    <source>
        <dbReference type="EMBL" id="GHD43196.1"/>
    </source>
</evidence>
<keyword evidence="2" id="KW-1185">Reference proteome</keyword>
<comment type="caution">
    <text evidence="1">The sequence shown here is derived from an EMBL/GenBank/DDBJ whole genome shotgun (WGS) entry which is preliminary data.</text>
</comment>
<dbReference type="Proteomes" id="UP000630353">
    <property type="component" value="Unassembled WGS sequence"/>
</dbReference>
<sequence>MPGRLLMAAEILLDVARTVNAADRPLLEAAAAELTERATEICGKRVLPHGVKTDVEAMRSSFFRQSDGLDRQASQTTSYQ</sequence>